<organism evidence="1 2">
    <name type="scientific">Pleurodeles waltl</name>
    <name type="common">Iberian ribbed newt</name>
    <dbReference type="NCBI Taxonomy" id="8319"/>
    <lineage>
        <taxon>Eukaryota</taxon>
        <taxon>Metazoa</taxon>
        <taxon>Chordata</taxon>
        <taxon>Craniata</taxon>
        <taxon>Vertebrata</taxon>
        <taxon>Euteleostomi</taxon>
        <taxon>Amphibia</taxon>
        <taxon>Batrachia</taxon>
        <taxon>Caudata</taxon>
        <taxon>Salamandroidea</taxon>
        <taxon>Salamandridae</taxon>
        <taxon>Pleurodelinae</taxon>
        <taxon>Pleurodeles</taxon>
    </lineage>
</organism>
<comment type="caution">
    <text evidence="1">The sequence shown here is derived from an EMBL/GenBank/DDBJ whole genome shotgun (WGS) entry which is preliminary data.</text>
</comment>
<dbReference type="AlphaFoldDB" id="A0AAV7N460"/>
<proteinExistence type="predicted"/>
<protein>
    <submittedName>
        <fullName evidence="1">Uncharacterized protein</fullName>
    </submittedName>
</protein>
<dbReference type="Proteomes" id="UP001066276">
    <property type="component" value="Chromosome 9"/>
</dbReference>
<reference evidence="1" key="1">
    <citation type="journal article" date="2022" name="bioRxiv">
        <title>Sequencing and chromosome-scale assembly of the giantPleurodeles waltlgenome.</title>
        <authorList>
            <person name="Brown T."/>
            <person name="Elewa A."/>
            <person name="Iarovenko S."/>
            <person name="Subramanian E."/>
            <person name="Araus A.J."/>
            <person name="Petzold A."/>
            <person name="Susuki M."/>
            <person name="Suzuki K.-i.T."/>
            <person name="Hayashi T."/>
            <person name="Toyoda A."/>
            <person name="Oliveira C."/>
            <person name="Osipova E."/>
            <person name="Leigh N.D."/>
            <person name="Simon A."/>
            <person name="Yun M.H."/>
        </authorList>
    </citation>
    <scope>NUCLEOTIDE SEQUENCE</scope>
    <source>
        <strain evidence="1">20211129_DDA</strain>
        <tissue evidence="1">Liver</tissue>
    </source>
</reference>
<sequence length="109" mass="12467">MPRASRRTEAKAGWWSESGRDVPAHRTAWRQLHTHQECRDPQRQAVAVHFTSDPVRKADSISLEASKRKYVREIRQDRLAYVFVEPYSAEALGPDVAGQVLLFQLRAAP</sequence>
<evidence type="ECO:0000313" key="1">
    <source>
        <dbReference type="EMBL" id="KAJ1110802.1"/>
    </source>
</evidence>
<accession>A0AAV7N460</accession>
<evidence type="ECO:0000313" key="2">
    <source>
        <dbReference type="Proteomes" id="UP001066276"/>
    </source>
</evidence>
<name>A0AAV7N460_PLEWA</name>
<dbReference type="EMBL" id="JANPWB010000013">
    <property type="protein sequence ID" value="KAJ1110802.1"/>
    <property type="molecule type" value="Genomic_DNA"/>
</dbReference>
<keyword evidence="2" id="KW-1185">Reference proteome</keyword>
<gene>
    <name evidence="1" type="ORF">NDU88_008148</name>
</gene>